<dbReference type="InParanoid" id="L0HDS6"/>
<gene>
    <name evidence="6" type="ordered locus">Metfor_0150</name>
</gene>
<sequence precursor="true">MILTAIAIGTGLFACGLVCLVSRSHLIKMVMGLEFLGKGISVFFILGGYAAGNVAVSQAVVFTLIAIEAVVAGLALALVIVLRRTWKTFDSSALLRLDRGEP</sequence>
<dbReference type="KEGG" id="mfo:Metfor_0150"/>
<dbReference type="AlphaFoldDB" id="L0HDS6"/>
<keyword evidence="4 5" id="KW-0472">Membrane</keyword>
<dbReference type="GO" id="GO:0016020">
    <property type="term" value="C:membrane"/>
    <property type="evidence" value="ECO:0007669"/>
    <property type="project" value="UniProtKB-SubCell"/>
</dbReference>
<dbReference type="Pfam" id="PF00420">
    <property type="entry name" value="Oxidored_q2"/>
    <property type="match status" value="1"/>
</dbReference>
<protein>
    <submittedName>
        <fullName evidence="6">Multisubunit Na+/H+ antiporter, MnhC subunit</fullName>
    </submittedName>
</protein>
<organism evidence="6 7">
    <name type="scientific">Methanoregula formicica (strain DSM 22288 / NBRC 105244 / SMSP)</name>
    <dbReference type="NCBI Taxonomy" id="593750"/>
    <lineage>
        <taxon>Archaea</taxon>
        <taxon>Methanobacteriati</taxon>
        <taxon>Methanobacteriota</taxon>
        <taxon>Stenosarchaea group</taxon>
        <taxon>Methanomicrobia</taxon>
        <taxon>Methanomicrobiales</taxon>
        <taxon>Methanoregulaceae</taxon>
        <taxon>Methanoregula</taxon>
    </lineage>
</organism>
<evidence type="ECO:0000313" key="6">
    <source>
        <dbReference type="EMBL" id="AGB01234.1"/>
    </source>
</evidence>
<comment type="subcellular location">
    <subcellularLocation>
        <location evidence="1">Membrane</location>
        <topology evidence="1">Multi-pass membrane protein</topology>
    </subcellularLocation>
</comment>
<evidence type="ECO:0000313" key="7">
    <source>
        <dbReference type="Proteomes" id="UP000010824"/>
    </source>
</evidence>
<keyword evidence="2 5" id="KW-0812">Transmembrane</keyword>
<dbReference type="InterPro" id="IPR039428">
    <property type="entry name" value="NUOK/Mnh_C1-like"/>
</dbReference>
<accession>L0HDS6</accession>
<evidence type="ECO:0000256" key="1">
    <source>
        <dbReference type="ARBA" id="ARBA00004141"/>
    </source>
</evidence>
<dbReference type="eggNOG" id="arCOG03072">
    <property type="taxonomic scope" value="Archaea"/>
</dbReference>
<keyword evidence="3 5" id="KW-1133">Transmembrane helix</keyword>
<evidence type="ECO:0000256" key="3">
    <source>
        <dbReference type="ARBA" id="ARBA00022989"/>
    </source>
</evidence>
<dbReference type="Gene3D" id="1.10.287.3510">
    <property type="match status" value="1"/>
</dbReference>
<evidence type="ECO:0000256" key="4">
    <source>
        <dbReference type="ARBA" id="ARBA00023136"/>
    </source>
</evidence>
<feature type="transmembrane region" description="Helical" evidence="5">
    <location>
        <begin position="6"/>
        <end position="23"/>
    </location>
</feature>
<feature type="transmembrane region" description="Helical" evidence="5">
    <location>
        <begin position="35"/>
        <end position="52"/>
    </location>
</feature>
<dbReference type="RefSeq" id="WP_015284198.1">
    <property type="nucleotide sequence ID" value="NC_019943.1"/>
</dbReference>
<name>L0HDS6_METFS</name>
<evidence type="ECO:0000256" key="2">
    <source>
        <dbReference type="ARBA" id="ARBA00022692"/>
    </source>
</evidence>
<dbReference type="STRING" id="593750.Metfor_0150"/>
<dbReference type="HOGENOM" id="CLU_2271043_0_0_2"/>
<dbReference type="GeneID" id="14308823"/>
<keyword evidence="7" id="KW-1185">Reference proteome</keyword>
<dbReference type="Proteomes" id="UP000010824">
    <property type="component" value="Chromosome"/>
</dbReference>
<reference evidence="6 7" key="2">
    <citation type="journal article" date="2014" name="Genome Announc.">
        <title>Complete Genome Sequence of Methanoregula formicica SMSPT, a Mesophilic Hydrogenotrophic Methanogen Isolated from a Methanogenic Upflow Anaerobic Sludge Blanket Reactor.</title>
        <authorList>
            <person name="Yamamoto K."/>
            <person name="Tamaki H."/>
            <person name="Cadillo-Quiroz H."/>
            <person name="Imachi H."/>
            <person name="Kyrpides N."/>
            <person name="Woyke T."/>
            <person name="Goodwin L."/>
            <person name="Zinder S.H."/>
            <person name="Kamagata Y."/>
            <person name="Liu W.T."/>
        </authorList>
    </citation>
    <scope>NUCLEOTIDE SEQUENCE [LARGE SCALE GENOMIC DNA]</scope>
    <source>
        <strain evidence="7">DSM 22288 / NBRC 105244 / SMSP</strain>
    </source>
</reference>
<proteinExistence type="predicted"/>
<feature type="transmembrane region" description="Helical" evidence="5">
    <location>
        <begin position="58"/>
        <end position="82"/>
    </location>
</feature>
<evidence type="ECO:0000256" key="5">
    <source>
        <dbReference type="SAM" id="Phobius"/>
    </source>
</evidence>
<reference evidence="7" key="1">
    <citation type="submission" date="2011-12" db="EMBL/GenBank/DDBJ databases">
        <title>Complete sequence of Methanoregula formicicum SMSP.</title>
        <authorList>
            <person name="Lucas S."/>
            <person name="Han J."/>
            <person name="Lapidus A."/>
            <person name="Cheng J.-F."/>
            <person name="Goodwin L."/>
            <person name="Pitluck S."/>
            <person name="Peters L."/>
            <person name="Ovchinnikova G."/>
            <person name="Teshima H."/>
            <person name="Detter J.C."/>
            <person name="Han C."/>
            <person name="Tapia R."/>
            <person name="Land M."/>
            <person name="Hauser L."/>
            <person name="Kyrpides N."/>
            <person name="Ivanova N."/>
            <person name="Pagani I."/>
            <person name="Imachi H."/>
            <person name="Tamaki H."/>
            <person name="Sekiguchi Y."/>
            <person name="Kamagata Y."/>
            <person name="Cadillo-Quiroz H."/>
            <person name="Zinder S."/>
            <person name="Liu W.-T."/>
            <person name="Woyke T."/>
        </authorList>
    </citation>
    <scope>NUCLEOTIDE SEQUENCE [LARGE SCALE GENOMIC DNA]</scope>
    <source>
        <strain evidence="7">DSM 22288 / NBRC 105244 / SMSP</strain>
    </source>
</reference>
<dbReference type="EMBL" id="CP003167">
    <property type="protein sequence ID" value="AGB01234.1"/>
    <property type="molecule type" value="Genomic_DNA"/>
</dbReference>